<evidence type="ECO:0000313" key="4">
    <source>
        <dbReference type="Proteomes" id="UP000327179"/>
    </source>
</evidence>
<dbReference type="InterPro" id="IPR001638">
    <property type="entry name" value="Solute-binding_3/MltF_N"/>
</dbReference>
<dbReference type="KEGG" id="plal:FXN65_19095"/>
<feature type="domain" description="Solute-binding protein family 3/N-terminal" evidence="2">
    <location>
        <begin position="26"/>
        <end position="213"/>
    </location>
</feature>
<dbReference type="Gene3D" id="3.40.190.10">
    <property type="entry name" value="Periplasmic binding protein-like II"/>
    <property type="match status" value="2"/>
</dbReference>
<sequence length="272" mass="30759">MKPRVFGWLAAGLLSANGALAQTYVIGVEKQAFQPHYWVSDQGEYQGFARDLLDLFARDAGLDMHYQTLPVNQLTQHLLNGSIDFKYPDNPNWAGDLKGGKDITYSLPVVEYVDGVLVAPKRQGQGVDSLARLAVVDGWTPWSYQERIDAGQTEVVHSGDLGQMIKQAMKQQADGAYYNVVVATYYLDNIRARPGALVFDPKLPHTRGTFNLSSLKHPELIKRFDRFLADHRQEVEALKARYQVEANLDSEYLGMEQWKVDFLKRQKEKAKP</sequence>
<name>A0A5J6QTD5_9GAMM</name>
<keyword evidence="4" id="KW-1185">Reference proteome</keyword>
<dbReference type="RefSeq" id="WP_151135325.1">
    <property type="nucleotide sequence ID" value="NZ_CP043311.1"/>
</dbReference>
<evidence type="ECO:0000259" key="2">
    <source>
        <dbReference type="Pfam" id="PF00497"/>
    </source>
</evidence>
<organism evidence="3 4">
    <name type="scientific">Metapseudomonas lalkuanensis</name>
    <dbReference type="NCBI Taxonomy" id="2604832"/>
    <lineage>
        <taxon>Bacteria</taxon>
        <taxon>Pseudomonadati</taxon>
        <taxon>Pseudomonadota</taxon>
        <taxon>Gammaproteobacteria</taxon>
        <taxon>Pseudomonadales</taxon>
        <taxon>Pseudomonadaceae</taxon>
        <taxon>Metapseudomonas</taxon>
    </lineage>
</organism>
<proteinExistence type="predicted"/>
<evidence type="ECO:0000313" key="3">
    <source>
        <dbReference type="EMBL" id="QEY64056.1"/>
    </source>
</evidence>
<dbReference type="Proteomes" id="UP000327179">
    <property type="component" value="Chromosome"/>
</dbReference>
<dbReference type="SUPFAM" id="SSF53850">
    <property type="entry name" value="Periplasmic binding protein-like II"/>
    <property type="match status" value="1"/>
</dbReference>
<evidence type="ECO:0000256" key="1">
    <source>
        <dbReference type="SAM" id="SignalP"/>
    </source>
</evidence>
<protein>
    <submittedName>
        <fullName evidence="3">Amino acid ABC transporter substrate-binding protein</fullName>
    </submittedName>
</protein>
<dbReference type="EMBL" id="CP043311">
    <property type="protein sequence ID" value="QEY64056.1"/>
    <property type="molecule type" value="Genomic_DNA"/>
</dbReference>
<feature type="signal peptide" evidence="1">
    <location>
        <begin position="1"/>
        <end position="21"/>
    </location>
</feature>
<reference evidence="3 4" key="1">
    <citation type="submission" date="2019-08" db="EMBL/GenBank/DDBJ databases">
        <title>Whole-genome Sequencing of e-waste polymer degrading bacterium Pseudomonas sp. strain PE08.</title>
        <authorList>
            <person name="Kirdat K."/>
            <person name="Debbarma P."/>
            <person name="Narawade N."/>
            <person name="Suyal D."/>
            <person name="Thorat V."/>
            <person name="Shouche Y."/>
            <person name="Goel R."/>
            <person name="Yadav A."/>
        </authorList>
    </citation>
    <scope>NUCLEOTIDE SEQUENCE [LARGE SCALE GENOMIC DNA]</scope>
    <source>
        <strain evidence="3 4">PE08</strain>
    </source>
</reference>
<dbReference type="AlphaFoldDB" id="A0A5J6QTD5"/>
<gene>
    <name evidence="3" type="ORF">FXN65_19095</name>
</gene>
<dbReference type="Pfam" id="PF00497">
    <property type="entry name" value="SBP_bac_3"/>
    <property type="match status" value="1"/>
</dbReference>
<accession>A0A5J6QTD5</accession>
<feature type="chain" id="PRO_5023859463" evidence="1">
    <location>
        <begin position="22"/>
        <end position="272"/>
    </location>
</feature>
<keyword evidence="1" id="KW-0732">Signal</keyword>